<dbReference type="Proteomes" id="UP001157418">
    <property type="component" value="Unassembled WGS sequence"/>
</dbReference>
<organism evidence="1 2">
    <name type="scientific">Lactuca virosa</name>
    <dbReference type="NCBI Taxonomy" id="75947"/>
    <lineage>
        <taxon>Eukaryota</taxon>
        <taxon>Viridiplantae</taxon>
        <taxon>Streptophyta</taxon>
        <taxon>Embryophyta</taxon>
        <taxon>Tracheophyta</taxon>
        <taxon>Spermatophyta</taxon>
        <taxon>Magnoliopsida</taxon>
        <taxon>eudicotyledons</taxon>
        <taxon>Gunneridae</taxon>
        <taxon>Pentapetalae</taxon>
        <taxon>asterids</taxon>
        <taxon>campanulids</taxon>
        <taxon>Asterales</taxon>
        <taxon>Asteraceae</taxon>
        <taxon>Cichorioideae</taxon>
        <taxon>Cichorieae</taxon>
        <taxon>Lactucinae</taxon>
        <taxon>Lactuca</taxon>
    </lineage>
</organism>
<protein>
    <submittedName>
        <fullName evidence="1">Uncharacterized protein</fullName>
    </submittedName>
</protein>
<dbReference type="EMBL" id="CAKMRJ010000001">
    <property type="protein sequence ID" value="CAH1412463.1"/>
    <property type="molecule type" value="Genomic_DNA"/>
</dbReference>
<gene>
    <name evidence="1" type="ORF">LVIROSA_LOCUS476</name>
</gene>
<dbReference type="AlphaFoldDB" id="A0AAU9L9F2"/>
<evidence type="ECO:0000313" key="1">
    <source>
        <dbReference type="EMBL" id="CAH1412463.1"/>
    </source>
</evidence>
<reference evidence="1 2" key="1">
    <citation type="submission" date="2022-01" db="EMBL/GenBank/DDBJ databases">
        <authorList>
            <person name="Xiong W."/>
            <person name="Schranz E."/>
        </authorList>
    </citation>
    <scope>NUCLEOTIDE SEQUENCE [LARGE SCALE GENOMIC DNA]</scope>
</reference>
<comment type="caution">
    <text evidence="1">The sequence shown here is derived from an EMBL/GenBank/DDBJ whole genome shotgun (WGS) entry which is preliminary data.</text>
</comment>
<name>A0AAU9L9F2_9ASTR</name>
<evidence type="ECO:0000313" key="2">
    <source>
        <dbReference type="Proteomes" id="UP001157418"/>
    </source>
</evidence>
<accession>A0AAU9L9F2</accession>
<keyword evidence="2" id="KW-1185">Reference proteome</keyword>
<proteinExistence type="predicted"/>
<sequence length="115" mass="12989">MTNPFSPSSFAFYLFSLPTSPSNHINTASLTTPRLIQSMSLYNQFYFMESTIQPDTTLESLKDGDVLLVAAVRASNVFFIKLKLVFNFSVFYLKQSNPKGNRKEKASIPSCYPDK</sequence>